<keyword evidence="6 7" id="KW-0472">Membrane</keyword>
<dbReference type="STRING" id="45851.BHV86_08385"/>
<feature type="transmembrane region" description="Helical" evidence="7">
    <location>
        <begin position="125"/>
        <end position="143"/>
    </location>
</feature>
<accession>D4S1M8</accession>
<dbReference type="InterPro" id="IPR000326">
    <property type="entry name" value="PAP2/HPO"/>
</dbReference>
<gene>
    <name evidence="9" type="ORF">BUTYVIB_02000</name>
</gene>
<keyword evidence="5 7" id="KW-1133">Transmembrane helix</keyword>
<dbReference type="SMART" id="SM00014">
    <property type="entry name" value="acidPPc"/>
    <property type="match status" value="1"/>
</dbReference>
<keyword evidence="10" id="KW-1185">Reference proteome</keyword>
<feature type="transmembrane region" description="Helical" evidence="7">
    <location>
        <begin position="100"/>
        <end position="118"/>
    </location>
</feature>
<sequence>MNWELSVLHWFESLHNPVLDPVMKGLTFLGNAGCFWIALAVVLLFFKRTRKIGITMAVSLVLSLIFTNLIIKNLVNRTRPFEADPAFLQTMLVKLPSDSSFPSGHTSASVAAAVAIFTRNKKWGIPAVVLAVLIGVSRLYLTVHFPTDVIAGLLLGIIYGIGAYFITSKLIYKNKTSE</sequence>
<dbReference type="SUPFAM" id="SSF48317">
    <property type="entry name" value="Acid phosphatase/Vanadium-dependent haloperoxidase"/>
    <property type="match status" value="1"/>
</dbReference>
<dbReference type="PANTHER" id="PTHR14969:SF62">
    <property type="entry name" value="DECAPRENYLPHOSPHORYL-5-PHOSPHORIBOSE PHOSPHATASE RV3807C-RELATED"/>
    <property type="match status" value="1"/>
</dbReference>
<evidence type="ECO:0000313" key="9">
    <source>
        <dbReference type="EMBL" id="EFF67776.1"/>
    </source>
</evidence>
<comment type="subcellular location">
    <subcellularLocation>
        <location evidence="1">Cell membrane</location>
        <topology evidence="1">Multi-pass membrane protein</topology>
    </subcellularLocation>
</comment>
<dbReference type="Pfam" id="PF01569">
    <property type="entry name" value="PAP2"/>
    <property type="match status" value="1"/>
</dbReference>
<evidence type="ECO:0000256" key="7">
    <source>
        <dbReference type="SAM" id="Phobius"/>
    </source>
</evidence>
<dbReference type="Gene3D" id="1.20.144.10">
    <property type="entry name" value="Phosphatidic acid phosphatase type 2/haloperoxidase"/>
    <property type="match status" value="2"/>
</dbReference>
<keyword evidence="4" id="KW-0378">Hydrolase</keyword>
<proteinExistence type="predicted"/>
<dbReference type="Proteomes" id="UP000006238">
    <property type="component" value="Unassembled WGS sequence"/>
</dbReference>
<keyword evidence="3 7" id="KW-0812">Transmembrane</keyword>
<comment type="caution">
    <text evidence="9">The sequence shown here is derived from an EMBL/GenBank/DDBJ whole genome shotgun (WGS) entry which is preliminary data.</text>
</comment>
<keyword evidence="2" id="KW-1003">Cell membrane</keyword>
<feature type="transmembrane region" description="Helical" evidence="7">
    <location>
        <begin position="149"/>
        <end position="172"/>
    </location>
</feature>
<feature type="transmembrane region" description="Helical" evidence="7">
    <location>
        <begin position="53"/>
        <end position="71"/>
    </location>
</feature>
<dbReference type="eggNOG" id="COG0671">
    <property type="taxonomic scope" value="Bacteria"/>
</dbReference>
<evidence type="ECO:0000313" key="10">
    <source>
        <dbReference type="Proteomes" id="UP000006238"/>
    </source>
</evidence>
<organism evidence="9 10">
    <name type="scientific">Eshraghiella crossota DSM 2876</name>
    <dbReference type="NCBI Taxonomy" id="511680"/>
    <lineage>
        <taxon>Bacteria</taxon>
        <taxon>Bacillati</taxon>
        <taxon>Bacillota</taxon>
        <taxon>Clostridia</taxon>
        <taxon>Lachnospirales</taxon>
        <taxon>Lachnospiraceae</taxon>
        <taxon>Eshraghiella</taxon>
    </lineage>
</organism>
<evidence type="ECO:0000256" key="1">
    <source>
        <dbReference type="ARBA" id="ARBA00004651"/>
    </source>
</evidence>
<evidence type="ECO:0000256" key="4">
    <source>
        <dbReference type="ARBA" id="ARBA00022801"/>
    </source>
</evidence>
<name>D4S1M8_9FIRM</name>
<dbReference type="GO" id="GO:0016787">
    <property type="term" value="F:hydrolase activity"/>
    <property type="evidence" value="ECO:0007669"/>
    <property type="project" value="UniProtKB-KW"/>
</dbReference>
<reference evidence="9 10" key="1">
    <citation type="submission" date="2010-02" db="EMBL/GenBank/DDBJ databases">
        <authorList>
            <person name="Weinstock G."/>
            <person name="Sodergren E."/>
            <person name="Clifton S."/>
            <person name="Fulton L."/>
            <person name="Fulton B."/>
            <person name="Courtney L."/>
            <person name="Fronick C."/>
            <person name="Harrison M."/>
            <person name="Strong C."/>
            <person name="Farmer C."/>
            <person name="Delahaunty K."/>
            <person name="Markovic C."/>
            <person name="Hall O."/>
            <person name="Minx P."/>
            <person name="Tomlinson C."/>
            <person name="Mitreva M."/>
            <person name="Nelson J."/>
            <person name="Hou S."/>
            <person name="Wollam A."/>
            <person name="Pepin K.H."/>
            <person name="Johnson M."/>
            <person name="Bhonagiri V."/>
            <person name="Zhang X."/>
            <person name="Suruliraj S."/>
            <person name="Warren W."/>
            <person name="Chinwalla A."/>
            <person name="Mardis E.R."/>
            <person name="Wilson R.K."/>
        </authorList>
    </citation>
    <scope>NUCLEOTIDE SEQUENCE [LARGE SCALE GENOMIC DNA]</scope>
    <source>
        <strain evidence="9 10">DSM 2876</strain>
    </source>
</reference>
<dbReference type="InterPro" id="IPR036938">
    <property type="entry name" value="PAP2/HPO_sf"/>
</dbReference>
<dbReference type="CDD" id="cd03392">
    <property type="entry name" value="PAP2_like_2"/>
    <property type="match status" value="1"/>
</dbReference>
<dbReference type="AlphaFoldDB" id="D4S1M8"/>
<dbReference type="GO" id="GO:0005886">
    <property type="term" value="C:plasma membrane"/>
    <property type="evidence" value="ECO:0007669"/>
    <property type="project" value="UniProtKB-SubCell"/>
</dbReference>
<evidence type="ECO:0000256" key="3">
    <source>
        <dbReference type="ARBA" id="ARBA00022692"/>
    </source>
</evidence>
<evidence type="ECO:0000256" key="2">
    <source>
        <dbReference type="ARBA" id="ARBA00022475"/>
    </source>
</evidence>
<feature type="transmembrane region" description="Helical" evidence="7">
    <location>
        <begin position="26"/>
        <end position="46"/>
    </location>
</feature>
<dbReference type="PANTHER" id="PTHR14969">
    <property type="entry name" value="SPHINGOSINE-1-PHOSPHATE PHOSPHOHYDROLASE"/>
    <property type="match status" value="1"/>
</dbReference>
<feature type="domain" description="Phosphatidic acid phosphatase type 2/haloperoxidase" evidence="8">
    <location>
        <begin position="52"/>
        <end position="164"/>
    </location>
</feature>
<evidence type="ECO:0000256" key="5">
    <source>
        <dbReference type="ARBA" id="ARBA00022989"/>
    </source>
</evidence>
<evidence type="ECO:0000256" key="6">
    <source>
        <dbReference type="ARBA" id="ARBA00023136"/>
    </source>
</evidence>
<dbReference type="HOGENOM" id="CLU_072573_10_3_9"/>
<protein>
    <submittedName>
        <fullName evidence="9">PAP2 family protein</fullName>
    </submittedName>
</protein>
<dbReference type="EMBL" id="ABWN01000035">
    <property type="protein sequence ID" value="EFF67776.1"/>
    <property type="molecule type" value="Genomic_DNA"/>
</dbReference>
<evidence type="ECO:0000259" key="8">
    <source>
        <dbReference type="SMART" id="SM00014"/>
    </source>
</evidence>